<dbReference type="GeneID" id="79270391"/>
<keyword evidence="7" id="KW-1185">Reference proteome</keyword>
<comment type="caution">
    <text evidence="6">The sequence shown here is derived from an EMBL/GenBank/DDBJ whole genome shotgun (WGS) entry which is preliminary data.</text>
</comment>
<name>A0ABD5WYQ5_9EURY</name>
<dbReference type="InterPro" id="IPR029056">
    <property type="entry name" value="Ribokinase-like"/>
</dbReference>
<dbReference type="EMBL" id="JBHTAG010000003">
    <property type="protein sequence ID" value="MFC7098675.1"/>
    <property type="molecule type" value="Genomic_DNA"/>
</dbReference>
<evidence type="ECO:0000313" key="6">
    <source>
        <dbReference type="EMBL" id="MFC7098675.1"/>
    </source>
</evidence>
<dbReference type="SUPFAM" id="SSF53613">
    <property type="entry name" value="Ribokinase-like"/>
    <property type="match status" value="1"/>
</dbReference>
<sequence length="313" mass="32064">MTGGPGRAGDASDRGRPRVLCAGHVNWDVTLIVDRLPAPDGEVKIQRRHQAGGGSAANVAAVLAGLDADASLFGSVGADESGTLARRELSTAGVHTYLVEADGETAVKYLIVDADGEVMVLSGEGANEAYTAEDLPPGTLTADTDLLHLTNQPPAVAAALAERAREVGATVSFAPGRQFVDRDFSETLPLADLVFCNRREAAALLDEDDDGATAYGALREDATLVVTHGSAGSEVHDRATGQTTTHDSFAADVVDTTGAGDAFAAGLLAARLDGADLDRSLAVANACGALAAGEVGARVDLSWGRIEAFLDET</sequence>
<dbReference type="InterPro" id="IPR002173">
    <property type="entry name" value="Carboh/pur_kinase_PfkB_CS"/>
</dbReference>
<reference evidence="6 7" key="1">
    <citation type="journal article" date="2019" name="Int. J. Syst. Evol. Microbiol.">
        <title>The Global Catalogue of Microorganisms (GCM) 10K type strain sequencing project: providing services to taxonomists for standard genome sequencing and annotation.</title>
        <authorList>
            <consortium name="The Broad Institute Genomics Platform"/>
            <consortium name="The Broad Institute Genome Sequencing Center for Infectious Disease"/>
            <person name="Wu L."/>
            <person name="Ma J."/>
        </authorList>
    </citation>
    <scope>NUCLEOTIDE SEQUENCE [LARGE SCALE GENOMIC DNA]</scope>
    <source>
        <strain evidence="6 7">DT55</strain>
    </source>
</reference>
<dbReference type="EC" id="2.7.1.-" evidence="6"/>
<dbReference type="Pfam" id="PF00294">
    <property type="entry name" value="PfkB"/>
    <property type="match status" value="1"/>
</dbReference>
<evidence type="ECO:0000256" key="4">
    <source>
        <dbReference type="RuleBase" id="RU003704"/>
    </source>
</evidence>
<evidence type="ECO:0000256" key="1">
    <source>
        <dbReference type="ARBA" id="ARBA00010688"/>
    </source>
</evidence>
<proteinExistence type="inferred from homology"/>
<dbReference type="InterPro" id="IPR002139">
    <property type="entry name" value="Ribo/fructo_kinase"/>
</dbReference>
<dbReference type="PANTHER" id="PTHR10584">
    <property type="entry name" value="SUGAR KINASE"/>
    <property type="match status" value="1"/>
</dbReference>
<accession>A0ABD5WYQ5</accession>
<dbReference type="InterPro" id="IPR011611">
    <property type="entry name" value="PfkB_dom"/>
</dbReference>
<gene>
    <name evidence="6" type="ORF">ACFQKD_15320</name>
</gene>
<dbReference type="Proteomes" id="UP001596388">
    <property type="component" value="Unassembled WGS sequence"/>
</dbReference>
<keyword evidence="2 4" id="KW-0808">Transferase</keyword>
<feature type="domain" description="Carbohydrate kinase PfkB" evidence="5">
    <location>
        <begin position="18"/>
        <end position="300"/>
    </location>
</feature>
<evidence type="ECO:0000259" key="5">
    <source>
        <dbReference type="Pfam" id="PF00294"/>
    </source>
</evidence>
<comment type="similarity">
    <text evidence="1 4">Belongs to the carbohydrate kinase PfkB family.</text>
</comment>
<dbReference type="PRINTS" id="PR00990">
    <property type="entry name" value="RIBOKINASE"/>
</dbReference>
<protein>
    <submittedName>
        <fullName evidence="6">Carbohydrate kinase family protein</fullName>
        <ecNumber evidence="6">2.7.1.-</ecNumber>
    </submittedName>
</protein>
<evidence type="ECO:0000313" key="7">
    <source>
        <dbReference type="Proteomes" id="UP001596388"/>
    </source>
</evidence>
<evidence type="ECO:0000256" key="3">
    <source>
        <dbReference type="ARBA" id="ARBA00022777"/>
    </source>
</evidence>
<dbReference type="PROSITE" id="PS00584">
    <property type="entry name" value="PFKB_KINASES_2"/>
    <property type="match status" value="1"/>
</dbReference>
<dbReference type="GO" id="GO:0016301">
    <property type="term" value="F:kinase activity"/>
    <property type="evidence" value="ECO:0007669"/>
    <property type="project" value="UniProtKB-KW"/>
</dbReference>
<organism evidence="6 7">
    <name type="scientific">Halobaculum marinum</name>
    <dbReference type="NCBI Taxonomy" id="3031996"/>
    <lineage>
        <taxon>Archaea</taxon>
        <taxon>Methanobacteriati</taxon>
        <taxon>Methanobacteriota</taxon>
        <taxon>Stenosarchaea group</taxon>
        <taxon>Halobacteria</taxon>
        <taxon>Halobacteriales</taxon>
        <taxon>Haloferacaceae</taxon>
        <taxon>Halobaculum</taxon>
    </lineage>
</organism>
<dbReference type="PANTHER" id="PTHR10584:SF166">
    <property type="entry name" value="RIBOKINASE"/>
    <property type="match status" value="1"/>
</dbReference>
<dbReference type="Gene3D" id="3.40.1190.20">
    <property type="match status" value="1"/>
</dbReference>
<keyword evidence="3 4" id="KW-0418">Kinase</keyword>
<evidence type="ECO:0000256" key="2">
    <source>
        <dbReference type="ARBA" id="ARBA00022679"/>
    </source>
</evidence>
<dbReference type="AlphaFoldDB" id="A0ABD5WYQ5"/>
<dbReference type="GO" id="GO:0006796">
    <property type="term" value="P:phosphate-containing compound metabolic process"/>
    <property type="evidence" value="ECO:0007669"/>
    <property type="project" value="UniProtKB-ARBA"/>
</dbReference>
<dbReference type="RefSeq" id="WP_276236784.1">
    <property type="nucleotide sequence ID" value="NZ_CP119989.1"/>
</dbReference>